<proteinExistence type="predicted"/>
<evidence type="ECO:0000256" key="1">
    <source>
        <dbReference type="SAM" id="MobiDB-lite"/>
    </source>
</evidence>
<dbReference type="Proteomes" id="UP000825935">
    <property type="component" value="Chromosome 22"/>
</dbReference>
<dbReference type="EMBL" id="CM035427">
    <property type="protein sequence ID" value="KAH7306386.1"/>
    <property type="molecule type" value="Genomic_DNA"/>
</dbReference>
<feature type="compositionally biased region" description="Basic and acidic residues" evidence="1">
    <location>
        <begin position="275"/>
        <end position="288"/>
    </location>
</feature>
<evidence type="ECO:0000256" key="2">
    <source>
        <dbReference type="SAM" id="Phobius"/>
    </source>
</evidence>
<feature type="compositionally biased region" description="Basic and acidic residues" evidence="1">
    <location>
        <begin position="251"/>
        <end position="262"/>
    </location>
</feature>
<feature type="compositionally biased region" description="Polar residues" evidence="1">
    <location>
        <begin position="299"/>
        <end position="308"/>
    </location>
</feature>
<feature type="compositionally biased region" description="Polar residues" evidence="1">
    <location>
        <begin position="321"/>
        <end position="331"/>
    </location>
</feature>
<evidence type="ECO:0008006" key="5">
    <source>
        <dbReference type="Google" id="ProtNLM"/>
    </source>
</evidence>
<feature type="compositionally biased region" description="Basic and acidic residues" evidence="1">
    <location>
        <begin position="309"/>
        <end position="320"/>
    </location>
</feature>
<evidence type="ECO:0000313" key="3">
    <source>
        <dbReference type="EMBL" id="KAH7306386.1"/>
    </source>
</evidence>
<comment type="caution">
    <text evidence="3">The sequence shown here is derived from an EMBL/GenBank/DDBJ whole genome shotgun (WGS) entry which is preliminary data.</text>
</comment>
<organism evidence="3 4">
    <name type="scientific">Ceratopteris richardii</name>
    <name type="common">Triangle waterfern</name>
    <dbReference type="NCBI Taxonomy" id="49495"/>
    <lineage>
        <taxon>Eukaryota</taxon>
        <taxon>Viridiplantae</taxon>
        <taxon>Streptophyta</taxon>
        <taxon>Embryophyta</taxon>
        <taxon>Tracheophyta</taxon>
        <taxon>Polypodiopsida</taxon>
        <taxon>Polypodiidae</taxon>
        <taxon>Polypodiales</taxon>
        <taxon>Pteridineae</taxon>
        <taxon>Pteridaceae</taxon>
        <taxon>Parkerioideae</taxon>
        <taxon>Ceratopteris</taxon>
    </lineage>
</organism>
<protein>
    <recommendedName>
        <fullName evidence="5">DUF4408 domain-containing protein</fullName>
    </recommendedName>
</protein>
<dbReference type="InterPro" id="IPR008480">
    <property type="entry name" value="DUF761_pln"/>
</dbReference>
<feature type="transmembrane region" description="Helical" evidence="2">
    <location>
        <begin position="61"/>
        <end position="77"/>
    </location>
</feature>
<gene>
    <name evidence="3" type="ORF">KP509_22G008900</name>
</gene>
<keyword evidence="2" id="KW-0812">Transmembrane</keyword>
<name>A0A8T2S2K2_CERRI</name>
<feature type="region of interest" description="Disordered" evidence="1">
    <location>
        <begin position="236"/>
        <end position="331"/>
    </location>
</feature>
<dbReference type="PANTHER" id="PTHR33098:SF44">
    <property type="entry name" value="DUF4408 DOMAIN-CONTAINING PROTEIN"/>
    <property type="match status" value="1"/>
</dbReference>
<dbReference type="Pfam" id="PF05553">
    <property type="entry name" value="DUF761"/>
    <property type="match status" value="1"/>
</dbReference>
<dbReference type="OrthoDB" id="1933168at2759"/>
<keyword evidence="4" id="KW-1185">Reference proteome</keyword>
<evidence type="ECO:0000313" key="4">
    <source>
        <dbReference type="Proteomes" id="UP000825935"/>
    </source>
</evidence>
<dbReference type="PANTHER" id="PTHR33098">
    <property type="entry name" value="COTTON FIBER (DUF761)"/>
    <property type="match status" value="1"/>
</dbReference>
<dbReference type="AlphaFoldDB" id="A0A8T2S2K2"/>
<keyword evidence="2" id="KW-0472">Membrane</keyword>
<sequence length="473" mass="53559">MEAFQRRMVRQTTTMDYASFAFSKVLKVFVVFVLPFSLQLTCIVSSRDMWSYLLIMFRESPTLRFLFLNILIGYIIAASHKKNRSFQVETEQDAEIKDQWSPPLTYPDRNKRTGAESEMAIGGDTLIFPGRGNNSPKQKEATYLVRNKSCKDDQGNVNAQGIGGDMCHDIAGIQLSEGRTTKIKRTESNSLATVRENRATESMHISPTAATVRREADNNQLVIEKLRANRIKHVGGNCSTKRRLQPSSMVERPKQTSLKDRTSCLNGDDIGSAEVGKENGRRGDEKHRAAINKAKHGESNTNSSPQQRPDQKLRRVDKQRANTADRNGFQASPSMEEVWVQIMSSHHDCGCKSNVKQESQRAEQKEARSPRIIEAGKADDHQADDVSSLEGRIGMPLHKESGTVDGNLSRTPSELMEMQELNRRAEEFIRRVNQQLRLPRMESLTQRRQRCPDINETRNHGFLKPPSWECTVS</sequence>
<keyword evidence="2" id="KW-1133">Transmembrane helix</keyword>
<reference evidence="3" key="1">
    <citation type="submission" date="2021-08" db="EMBL/GenBank/DDBJ databases">
        <title>WGS assembly of Ceratopteris richardii.</title>
        <authorList>
            <person name="Marchant D.B."/>
            <person name="Chen G."/>
            <person name="Jenkins J."/>
            <person name="Shu S."/>
            <person name="Leebens-Mack J."/>
            <person name="Grimwood J."/>
            <person name="Schmutz J."/>
            <person name="Soltis P."/>
            <person name="Soltis D."/>
            <person name="Chen Z.-H."/>
        </authorList>
    </citation>
    <scope>NUCLEOTIDE SEQUENCE</scope>
    <source>
        <strain evidence="3">Whitten #5841</strain>
        <tissue evidence="3">Leaf</tissue>
    </source>
</reference>
<feature type="transmembrane region" description="Helical" evidence="2">
    <location>
        <begin position="21"/>
        <end position="41"/>
    </location>
</feature>
<accession>A0A8T2S2K2</accession>